<keyword evidence="2" id="KW-1185">Reference proteome</keyword>
<dbReference type="EMBL" id="JADBGQ010000004">
    <property type="protein sequence ID" value="KAG5401740.1"/>
    <property type="molecule type" value="Genomic_DNA"/>
</dbReference>
<gene>
    <name evidence="1" type="primary">A04p028640.1_BraROA</name>
    <name evidence="1" type="ORF">IGI04_016347</name>
</gene>
<protein>
    <submittedName>
        <fullName evidence="1">Uncharacterized protein</fullName>
    </submittedName>
</protein>
<proteinExistence type="predicted"/>
<evidence type="ECO:0000313" key="1">
    <source>
        <dbReference type="EMBL" id="KAG5401740.1"/>
    </source>
</evidence>
<name>A0ABQ7MV65_BRACM</name>
<evidence type="ECO:0000313" key="2">
    <source>
        <dbReference type="Proteomes" id="UP000823674"/>
    </source>
</evidence>
<dbReference type="Proteomes" id="UP000823674">
    <property type="component" value="Chromosome A04"/>
</dbReference>
<comment type="caution">
    <text evidence="1">The sequence shown here is derived from an EMBL/GenBank/DDBJ whole genome shotgun (WGS) entry which is preliminary data.</text>
</comment>
<sequence>MYLFERRPPLLLSGDVSPWLGPLSGIGGSLSTAWPVFGSGVPSFSLVGHRLSASSSSHFSPAKTVAFSPDLCGLSSSLLWLAYVSAELRRIFMALMEGSSFDFSRFDVLRILVLHRFGFDILLVVLLKSFNGLFFFDDLFPLCPVDRREVVPVTIFSVKTVTDLNTRVPPLLSVFTRVPHTPIG</sequence>
<organism evidence="1 2">
    <name type="scientific">Brassica rapa subsp. trilocularis</name>
    <dbReference type="NCBI Taxonomy" id="1813537"/>
    <lineage>
        <taxon>Eukaryota</taxon>
        <taxon>Viridiplantae</taxon>
        <taxon>Streptophyta</taxon>
        <taxon>Embryophyta</taxon>
        <taxon>Tracheophyta</taxon>
        <taxon>Spermatophyta</taxon>
        <taxon>Magnoliopsida</taxon>
        <taxon>eudicotyledons</taxon>
        <taxon>Gunneridae</taxon>
        <taxon>Pentapetalae</taxon>
        <taxon>rosids</taxon>
        <taxon>malvids</taxon>
        <taxon>Brassicales</taxon>
        <taxon>Brassicaceae</taxon>
        <taxon>Brassiceae</taxon>
        <taxon>Brassica</taxon>
    </lineage>
</organism>
<reference evidence="1 2" key="1">
    <citation type="submission" date="2021-03" db="EMBL/GenBank/DDBJ databases">
        <authorList>
            <person name="King G.J."/>
            <person name="Bancroft I."/>
            <person name="Baten A."/>
            <person name="Bloomfield J."/>
            <person name="Borpatragohain P."/>
            <person name="He Z."/>
            <person name="Irish N."/>
            <person name="Irwin J."/>
            <person name="Liu K."/>
            <person name="Mauleon R.P."/>
            <person name="Moore J."/>
            <person name="Morris R."/>
            <person name="Ostergaard L."/>
            <person name="Wang B."/>
            <person name="Wells R."/>
        </authorList>
    </citation>
    <scope>NUCLEOTIDE SEQUENCE [LARGE SCALE GENOMIC DNA]</scope>
    <source>
        <strain evidence="1">R-o-18</strain>
        <tissue evidence="1">Leaf</tissue>
    </source>
</reference>
<accession>A0ABQ7MV65</accession>